<dbReference type="InterPro" id="IPR037069">
    <property type="entry name" value="AcylCoA_DH/ox_N_sf"/>
</dbReference>
<keyword evidence="12" id="KW-1185">Reference proteome</keyword>
<dbReference type="OrthoDB" id="434771at2759"/>
<protein>
    <recommendedName>
        <fullName evidence="3">Medium-chain specific acyl-CoA dehydrogenase, mitochondrial</fullName>
    </recommendedName>
</protein>
<dbReference type="PANTHER" id="PTHR48083:SF2">
    <property type="entry name" value="MEDIUM-CHAIN SPECIFIC ACYL-COA DEHYDROGENASE, MITOCHONDRIAL"/>
    <property type="match status" value="1"/>
</dbReference>
<evidence type="ECO:0000259" key="9">
    <source>
        <dbReference type="Pfam" id="PF02770"/>
    </source>
</evidence>
<name>A0A422PPF4_9TRYP</name>
<dbReference type="InterPro" id="IPR036250">
    <property type="entry name" value="AcylCo_DH-like_C"/>
</dbReference>
<dbReference type="PROSITE" id="PS00072">
    <property type="entry name" value="ACYL_COA_DH_1"/>
    <property type="match status" value="1"/>
</dbReference>
<keyword evidence="6 7" id="KW-0560">Oxidoreductase</keyword>
<comment type="caution">
    <text evidence="11">The sequence shown here is derived from an EMBL/GenBank/DDBJ whole genome shotgun (WGS) entry which is preliminary data.</text>
</comment>
<dbReference type="InterPro" id="IPR006089">
    <property type="entry name" value="Acyl-CoA_DH_CS"/>
</dbReference>
<dbReference type="Pfam" id="PF02770">
    <property type="entry name" value="Acyl-CoA_dh_M"/>
    <property type="match status" value="1"/>
</dbReference>
<dbReference type="GO" id="GO:0005739">
    <property type="term" value="C:mitochondrion"/>
    <property type="evidence" value="ECO:0007669"/>
    <property type="project" value="TreeGrafter"/>
</dbReference>
<evidence type="ECO:0000256" key="7">
    <source>
        <dbReference type="RuleBase" id="RU362125"/>
    </source>
</evidence>
<reference evidence="11 12" key="1">
    <citation type="journal article" date="2018" name="BMC Genomics">
        <title>Genomic comparison of Trypanosoma conorhini and Trypanosoma rangeli to Trypanosoma cruzi strains of high and low virulence.</title>
        <authorList>
            <person name="Bradwell K.R."/>
            <person name="Koparde V.N."/>
            <person name="Matveyev A.V."/>
            <person name="Serrano M.G."/>
            <person name="Alves J.M."/>
            <person name="Parikh H."/>
            <person name="Huang B."/>
            <person name="Lee V."/>
            <person name="Espinosa-Alvarez O."/>
            <person name="Ortiz P.A."/>
            <person name="Costa-Martins A.G."/>
            <person name="Teixeira M.M."/>
            <person name="Buck G.A."/>
        </authorList>
    </citation>
    <scope>NUCLEOTIDE SEQUENCE [LARGE SCALE GENOMIC DNA]</scope>
    <source>
        <strain evidence="11 12">025E</strain>
    </source>
</reference>
<dbReference type="InterPro" id="IPR009075">
    <property type="entry name" value="AcylCo_DH/oxidase_C"/>
</dbReference>
<evidence type="ECO:0000259" key="8">
    <source>
        <dbReference type="Pfam" id="PF00441"/>
    </source>
</evidence>
<dbReference type="InterPro" id="IPR006091">
    <property type="entry name" value="Acyl-CoA_Oxase/DH_mid-dom"/>
</dbReference>
<dbReference type="Gene3D" id="1.20.140.10">
    <property type="entry name" value="Butyryl-CoA Dehydrogenase, subunit A, domain 3"/>
    <property type="match status" value="1"/>
</dbReference>
<dbReference type="InterPro" id="IPR009100">
    <property type="entry name" value="AcylCoA_DH/oxidase_NM_dom_sf"/>
</dbReference>
<dbReference type="Pfam" id="PF00441">
    <property type="entry name" value="Acyl-CoA_dh_1"/>
    <property type="match status" value="1"/>
</dbReference>
<dbReference type="SUPFAM" id="SSF47203">
    <property type="entry name" value="Acyl-CoA dehydrogenase C-terminal domain-like"/>
    <property type="match status" value="1"/>
</dbReference>
<evidence type="ECO:0000256" key="4">
    <source>
        <dbReference type="ARBA" id="ARBA00022630"/>
    </source>
</evidence>
<dbReference type="RefSeq" id="XP_029228901.1">
    <property type="nucleotide sequence ID" value="XM_029370950.1"/>
</dbReference>
<feature type="domain" description="Acyl-CoA dehydrogenase/oxidase C-terminal" evidence="8">
    <location>
        <begin position="249"/>
        <end position="397"/>
    </location>
</feature>
<feature type="domain" description="Acyl-CoA oxidase/dehydrogenase middle" evidence="9">
    <location>
        <begin position="147"/>
        <end position="237"/>
    </location>
</feature>
<gene>
    <name evidence="11" type="ORF">Tco025E_04037</name>
</gene>
<dbReference type="InterPro" id="IPR050741">
    <property type="entry name" value="Acyl-CoA_dehydrogenase"/>
</dbReference>
<evidence type="ECO:0000313" key="12">
    <source>
        <dbReference type="Proteomes" id="UP000284403"/>
    </source>
</evidence>
<evidence type="ECO:0000256" key="6">
    <source>
        <dbReference type="ARBA" id="ARBA00023002"/>
    </source>
</evidence>
<keyword evidence="4 7" id="KW-0285">Flavoprotein</keyword>
<dbReference type="InterPro" id="IPR046373">
    <property type="entry name" value="Acyl-CoA_Oxase/DH_mid-dom_sf"/>
</dbReference>
<dbReference type="EMBL" id="MKKU01000200">
    <property type="protein sequence ID" value="RNF19625.1"/>
    <property type="molecule type" value="Genomic_DNA"/>
</dbReference>
<comment type="similarity">
    <text evidence="2 7">Belongs to the acyl-CoA dehydrogenase family.</text>
</comment>
<dbReference type="PANTHER" id="PTHR48083">
    <property type="entry name" value="MEDIUM-CHAIN SPECIFIC ACYL-COA DEHYDROGENASE, MITOCHONDRIAL-RELATED"/>
    <property type="match status" value="1"/>
</dbReference>
<dbReference type="Proteomes" id="UP000284403">
    <property type="component" value="Unassembled WGS sequence"/>
</dbReference>
<dbReference type="GO" id="GO:0050660">
    <property type="term" value="F:flavin adenine dinucleotide binding"/>
    <property type="evidence" value="ECO:0007669"/>
    <property type="project" value="InterPro"/>
</dbReference>
<dbReference type="Pfam" id="PF02771">
    <property type="entry name" value="Acyl-CoA_dh_N"/>
    <property type="match status" value="1"/>
</dbReference>
<dbReference type="SUPFAM" id="SSF56645">
    <property type="entry name" value="Acyl-CoA dehydrogenase NM domain-like"/>
    <property type="match status" value="1"/>
</dbReference>
<comment type="cofactor">
    <cofactor evidence="1 7">
        <name>FAD</name>
        <dbReference type="ChEBI" id="CHEBI:57692"/>
    </cofactor>
</comment>
<dbReference type="Gene3D" id="2.40.110.10">
    <property type="entry name" value="Butyryl-CoA Dehydrogenase, subunit A, domain 2"/>
    <property type="match status" value="1"/>
</dbReference>
<evidence type="ECO:0000313" key="11">
    <source>
        <dbReference type="EMBL" id="RNF19625.1"/>
    </source>
</evidence>
<keyword evidence="5 7" id="KW-0274">FAD</keyword>
<dbReference type="Gene3D" id="1.10.540.10">
    <property type="entry name" value="Acyl-CoA dehydrogenase/oxidase, N-terminal domain"/>
    <property type="match status" value="1"/>
</dbReference>
<sequence length="401" mass="43722">MLRRASHTLMRRTALRLAAAGAAGPSICFELSEQQREVRDLARRFAREKIAPAAAKLDQTMEYPDELFKEGWALGLINMHIPQEYGGLGASCLEGVLVQEELAWGCSGVSTAFESNSLAQAPLIIAGNDAQKKNFLGRMLEEPLKAAYCVTEPVAGSDVAGIKTFAKKKGDAYVVNGQKMWITNGGVANWYFLLANSDEGFIGFVLDANTPGITPGKKEINMGQRCSDTRGIVFEDVVIPAANVLGSPGDGFKIAMRAFDFTRPPVAISAVGVARRAMEEARDYSKQRKSMGKYISEHQSVAFMLADMAAGIEAIRLLVYRAAWEVDQGRPNTFYASSAKLLAADHCEKCVTNAVQIFGGNGFNTGYPVEKLYRDAKIFSIYEGTSQIQRLVVSRHLIGKK</sequence>
<proteinExistence type="inferred from homology"/>
<feature type="domain" description="Acyl-CoA dehydrogenase/oxidase N-terminal" evidence="10">
    <location>
        <begin position="32"/>
        <end position="141"/>
    </location>
</feature>
<evidence type="ECO:0000256" key="3">
    <source>
        <dbReference type="ARBA" id="ARBA00019125"/>
    </source>
</evidence>
<dbReference type="PIRSF" id="PIRSF016578">
    <property type="entry name" value="HsaA"/>
    <property type="match status" value="1"/>
</dbReference>
<dbReference type="GO" id="GO:0051793">
    <property type="term" value="P:medium-chain fatty acid catabolic process"/>
    <property type="evidence" value="ECO:0007669"/>
    <property type="project" value="TreeGrafter"/>
</dbReference>
<evidence type="ECO:0000256" key="5">
    <source>
        <dbReference type="ARBA" id="ARBA00022827"/>
    </source>
</evidence>
<dbReference type="InterPro" id="IPR013786">
    <property type="entry name" value="AcylCoA_DH/ox_N"/>
</dbReference>
<accession>A0A422PPF4</accession>
<evidence type="ECO:0000256" key="1">
    <source>
        <dbReference type="ARBA" id="ARBA00001974"/>
    </source>
</evidence>
<dbReference type="FunFam" id="1.10.540.10:FF:000010">
    <property type="entry name" value="Medium-chain specific acyl-CoA dehydrogenase, mitochondrial"/>
    <property type="match status" value="1"/>
</dbReference>
<dbReference type="GO" id="GO:0070991">
    <property type="term" value="F:medium-chain fatty acyl-CoA dehydrogenase activity"/>
    <property type="evidence" value="ECO:0007669"/>
    <property type="project" value="TreeGrafter"/>
</dbReference>
<organism evidence="11 12">
    <name type="scientific">Trypanosoma conorhini</name>
    <dbReference type="NCBI Taxonomy" id="83891"/>
    <lineage>
        <taxon>Eukaryota</taxon>
        <taxon>Discoba</taxon>
        <taxon>Euglenozoa</taxon>
        <taxon>Kinetoplastea</taxon>
        <taxon>Metakinetoplastina</taxon>
        <taxon>Trypanosomatida</taxon>
        <taxon>Trypanosomatidae</taxon>
        <taxon>Trypanosoma</taxon>
    </lineage>
</organism>
<dbReference type="GeneID" id="40317648"/>
<dbReference type="FunFam" id="1.20.140.10:FF:000011">
    <property type="entry name" value="Medium-chain specific acyl-CoA dehydrogenase, mitochondrial"/>
    <property type="match status" value="1"/>
</dbReference>
<dbReference type="AlphaFoldDB" id="A0A422PPF4"/>
<evidence type="ECO:0000259" key="10">
    <source>
        <dbReference type="Pfam" id="PF02771"/>
    </source>
</evidence>
<evidence type="ECO:0000256" key="2">
    <source>
        <dbReference type="ARBA" id="ARBA00009347"/>
    </source>
</evidence>